<dbReference type="Pfam" id="PF07905">
    <property type="entry name" value="PucR"/>
    <property type="match status" value="1"/>
</dbReference>
<evidence type="ECO:0000313" key="5">
    <source>
        <dbReference type="Proteomes" id="UP000184375"/>
    </source>
</evidence>
<dbReference type="PROSITE" id="PS50887">
    <property type="entry name" value="GGDEF"/>
    <property type="match status" value="1"/>
</dbReference>
<accession>A0A1M7M7J1</accession>
<dbReference type="InterPro" id="IPR025736">
    <property type="entry name" value="PucR_C-HTH_dom"/>
</dbReference>
<dbReference type="PANTHER" id="PTHR33744">
    <property type="entry name" value="CARBOHYDRATE DIACID REGULATOR"/>
    <property type="match status" value="1"/>
</dbReference>
<sequence length="562" mass="64844">MEGVTVREAYNVLKDEGIYWMAGQRGENRLIESVSVLEIPDCYEWLCGGEMILTTFYTCRNDEERLKLLEGLERGGAACIMLHPGSGKLSINLELLMRFADEINFPLFIIDRKVPYSIIIKKVYELLLSKKEQELKRAQEINDTMNNILLSNGGASEIIEKLSSITNKTVLFLDEDFVLIEAVFRNSDKSSLEKKIDKILDWAKNLVENMPESGNLKFKVASYDEDHDVALVPVESGGENHYLLIIKRGKLSEYERKLFEVALPGTIMALKMDIMKNRAILETEQRLKSDFFDDVINGRYISGELMNKRAKTLGLNLFDKNFVIIVDIDDFEKYYRENYEKGEEHIQKVKMDLKKAVQEASRNSKVKNKIVLFVQQSDACVLVAGFTQREYLTDRHKRELGDFFRKIFEGFSSKYPTISLTIGISSLIENLTELKRAYAEALFAKDVGAKLFGKGKIHYYDDLGIYKFITIPERKEDVFKDKCLQKLYDYDESKNASLISTLEAFLDSNCSVKETAKRLFAHPNTVKYRLKKIKEIMGENVLEDPQMRLYYHLLVKVMKMLP</sequence>
<feature type="coiled-coil region" evidence="2">
    <location>
        <begin position="121"/>
        <end position="148"/>
    </location>
</feature>
<reference evidence="5" key="1">
    <citation type="submission" date="2016-11" db="EMBL/GenBank/DDBJ databases">
        <authorList>
            <person name="Varghese N."/>
            <person name="Submissions S."/>
        </authorList>
    </citation>
    <scope>NUCLEOTIDE SEQUENCE [LARGE SCALE GENOMIC DNA]</scope>
    <source>
        <strain evidence="5">DSM 18802</strain>
    </source>
</reference>
<keyword evidence="2" id="KW-0175">Coiled coil</keyword>
<protein>
    <submittedName>
        <fullName evidence="4">Purine catabolism regulatory protein</fullName>
    </submittedName>
</protein>
<dbReference type="Pfam" id="PF17853">
    <property type="entry name" value="GGDEF_2"/>
    <property type="match status" value="1"/>
</dbReference>
<dbReference type="InterPro" id="IPR051448">
    <property type="entry name" value="CdaR-like_regulators"/>
</dbReference>
<evidence type="ECO:0000259" key="3">
    <source>
        <dbReference type="PROSITE" id="PS50887"/>
    </source>
</evidence>
<dbReference type="Gene3D" id="1.10.10.2840">
    <property type="entry name" value="PucR C-terminal helix-turn-helix domain"/>
    <property type="match status" value="1"/>
</dbReference>
<dbReference type="EMBL" id="FRCR01000018">
    <property type="protein sequence ID" value="SHM86701.1"/>
    <property type="molecule type" value="Genomic_DNA"/>
</dbReference>
<dbReference type="InterPro" id="IPR041522">
    <property type="entry name" value="CdaR_GGDEF"/>
</dbReference>
<evidence type="ECO:0000256" key="1">
    <source>
        <dbReference type="ARBA" id="ARBA00006754"/>
    </source>
</evidence>
<dbReference type="RefSeq" id="WP_073258403.1">
    <property type="nucleotide sequence ID" value="NZ_FRCR01000018.1"/>
</dbReference>
<dbReference type="OrthoDB" id="143422at2"/>
<dbReference type="InterPro" id="IPR012914">
    <property type="entry name" value="PucR_dom"/>
</dbReference>
<evidence type="ECO:0000313" key="4">
    <source>
        <dbReference type="EMBL" id="SHM86701.1"/>
    </source>
</evidence>
<keyword evidence="5" id="KW-1185">Reference proteome</keyword>
<dbReference type="InterPro" id="IPR042070">
    <property type="entry name" value="PucR_C-HTH_sf"/>
</dbReference>
<comment type="similarity">
    <text evidence="1">Belongs to the CdaR family.</text>
</comment>
<dbReference type="AlphaFoldDB" id="A0A1M7M7J1"/>
<dbReference type="InterPro" id="IPR000160">
    <property type="entry name" value="GGDEF_dom"/>
</dbReference>
<name>A0A1M7M7J1_9FIRM</name>
<feature type="domain" description="GGDEF" evidence="3">
    <location>
        <begin position="319"/>
        <end position="462"/>
    </location>
</feature>
<evidence type="ECO:0000256" key="2">
    <source>
        <dbReference type="SAM" id="Coils"/>
    </source>
</evidence>
<dbReference type="STRING" id="447595.SAMN05660826_02200"/>
<dbReference type="Pfam" id="PF13556">
    <property type="entry name" value="HTH_30"/>
    <property type="match status" value="1"/>
</dbReference>
<organism evidence="4 5">
    <name type="scientific">Caldanaerovirga acetigignens</name>
    <dbReference type="NCBI Taxonomy" id="447595"/>
    <lineage>
        <taxon>Bacteria</taxon>
        <taxon>Bacillati</taxon>
        <taxon>Bacillota</taxon>
        <taxon>Clostridia</taxon>
        <taxon>Thermosediminibacterales</taxon>
        <taxon>Thermosediminibacteraceae</taxon>
        <taxon>Caldanaerovirga</taxon>
    </lineage>
</organism>
<dbReference type="Proteomes" id="UP000184375">
    <property type="component" value="Unassembled WGS sequence"/>
</dbReference>
<proteinExistence type="inferred from homology"/>
<gene>
    <name evidence="4" type="ORF">SAMN05660826_02200</name>
</gene>
<dbReference type="PANTHER" id="PTHR33744:SF1">
    <property type="entry name" value="DNA-BINDING TRANSCRIPTIONAL ACTIVATOR ADER"/>
    <property type="match status" value="1"/>
</dbReference>